<evidence type="ECO:0000313" key="1">
    <source>
        <dbReference type="Ensembl" id="ENSPNYP00000007457.1"/>
    </source>
</evidence>
<reference evidence="1" key="1">
    <citation type="submission" date="2023-09" db="UniProtKB">
        <authorList>
            <consortium name="Ensembl"/>
        </authorList>
    </citation>
    <scope>IDENTIFICATION</scope>
</reference>
<name>A0A3B4FAB5_9CICH</name>
<dbReference type="Gene3D" id="2.60.40.10">
    <property type="entry name" value="Immunoglobulins"/>
    <property type="match status" value="1"/>
</dbReference>
<dbReference type="Ensembl" id="ENSPNYT00000007640.1">
    <property type="protein sequence ID" value="ENSPNYP00000007457.1"/>
    <property type="gene ID" value="ENSPNYG00000005713.1"/>
</dbReference>
<dbReference type="AlphaFoldDB" id="A0A3B4FAB5"/>
<accession>A0A3B4FAB5</accession>
<dbReference type="SUPFAM" id="SSF48726">
    <property type="entry name" value="Immunoglobulin"/>
    <property type="match status" value="1"/>
</dbReference>
<organism evidence="1">
    <name type="scientific">Pundamilia nyererei</name>
    <dbReference type="NCBI Taxonomy" id="303518"/>
    <lineage>
        <taxon>Eukaryota</taxon>
        <taxon>Metazoa</taxon>
        <taxon>Chordata</taxon>
        <taxon>Craniata</taxon>
        <taxon>Vertebrata</taxon>
        <taxon>Euteleostomi</taxon>
        <taxon>Actinopterygii</taxon>
        <taxon>Neopterygii</taxon>
        <taxon>Teleostei</taxon>
        <taxon>Neoteleostei</taxon>
        <taxon>Acanthomorphata</taxon>
        <taxon>Ovalentaria</taxon>
        <taxon>Cichlomorphae</taxon>
        <taxon>Cichliformes</taxon>
        <taxon>Cichlidae</taxon>
        <taxon>African cichlids</taxon>
        <taxon>Pseudocrenilabrinae</taxon>
        <taxon>Haplochromini</taxon>
        <taxon>Pundamilia</taxon>
    </lineage>
</organism>
<sequence length="230" mass="25721">MPTVCERCDGTALEICEQFSAIFPATPKSIMRMRNHVSCEPSLVRAEGVDNGNVLTFVVWKYDKNLLAEWAVDQIPLTYYSKFSRRTTLDVETGFVTFVNATLADTHVYTVEINNKVESPVQRVVISAAVPPPTLTISPELCNATLYTTYNLTCEGDVSTAGTVWYWWRTDDNPPYSTKNENTLSVNMRAVRTVSCAMINAHSYAESDGVENPLCCLNKCNVLVHHTNKH</sequence>
<dbReference type="InterPro" id="IPR036179">
    <property type="entry name" value="Ig-like_dom_sf"/>
</dbReference>
<dbReference type="GeneTree" id="ENSGT01020000233031"/>
<evidence type="ECO:0008006" key="2">
    <source>
        <dbReference type="Google" id="ProtNLM"/>
    </source>
</evidence>
<dbReference type="STRING" id="303518.ENSPNYP00000007457"/>
<protein>
    <recommendedName>
        <fullName evidence="2">Ig-like domain-containing protein</fullName>
    </recommendedName>
</protein>
<proteinExistence type="predicted"/>
<dbReference type="InterPro" id="IPR013783">
    <property type="entry name" value="Ig-like_fold"/>
</dbReference>